<accession>A0ABV0KYV6</accession>
<dbReference type="Gene3D" id="3.90.550.10">
    <property type="entry name" value="Spore Coat Polysaccharide Biosynthesis Protein SpsA, Chain A"/>
    <property type="match status" value="1"/>
</dbReference>
<evidence type="ECO:0000313" key="2">
    <source>
        <dbReference type="Proteomes" id="UP001471651"/>
    </source>
</evidence>
<gene>
    <name evidence="1" type="ORF">ABKW32_07815</name>
</gene>
<keyword evidence="1" id="KW-0328">Glycosyltransferase</keyword>
<keyword evidence="1" id="KW-0808">Transferase</keyword>
<keyword evidence="2" id="KW-1185">Reference proteome</keyword>
<dbReference type="InterPro" id="IPR050834">
    <property type="entry name" value="Glycosyltransf_2"/>
</dbReference>
<dbReference type="Pfam" id="PF13641">
    <property type="entry name" value="Glyco_tranf_2_3"/>
    <property type="match status" value="1"/>
</dbReference>
<reference evidence="1 2" key="1">
    <citation type="submission" date="2024-05" db="EMBL/GenBank/DDBJ databases">
        <authorList>
            <person name="Busch G.E."/>
            <person name="Sharma I."/>
        </authorList>
    </citation>
    <scope>NUCLEOTIDE SEQUENCE [LARGE SCALE GENOMIC DNA]</scope>
    <source>
        <strain evidence="1 2">23GB23</strain>
    </source>
</reference>
<comment type="caution">
    <text evidence="1">The sequence shown here is derived from an EMBL/GenBank/DDBJ whole genome shotgun (WGS) entry which is preliminary data.</text>
</comment>
<organism evidence="1 2">
    <name type="scientific">Marinomonas primoryensis</name>
    <dbReference type="NCBI Taxonomy" id="178399"/>
    <lineage>
        <taxon>Bacteria</taxon>
        <taxon>Pseudomonadati</taxon>
        <taxon>Pseudomonadota</taxon>
        <taxon>Gammaproteobacteria</taxon>
        <taxon>Oceanospirillales</taxon>
        <taxon>Oceanospirillaceae</taxon>
        <taxon>Marinomonas</taxon>
    </lineage>
</organism>
<protein>
    <submittedName>
        <fullName evidence="1">Glycosyltransferase</fullName>
        <ecNumber evidence="1">2.4.-.-</ecNumber>
    </submittedName>
</protein>
<dbReference type="GO" id="GO:0016757">
    <property type="term" value="F:glycosyltransferase activity"/>
    <property type="evidence" value="ECO:0007669"/>
    <property type="project" value="UniProtKB-KW"/>
</dbReference>
<name>A0ABV0KYV6_9GAMM</name>
<dbReference type="SUPFAM" id="SSF53448">
    <property type="entry name" value="Nucleotide-diphospho-sugar transferases"/>
    <property type="match status" value="1"/>
</dbReference>
<dbReference type="PANTHER" id="PTHR43685:SF13">
    <property type="entry name" value="O ANTIGEN BIOSYNTHESIS RHAMNOSYLTRANSFERASE RFBN"/>
    <property type="match status" value="1"/>
</dbReference>
<sequence length="306" mass="34319">MRDSDYTLVIPTYNGGDLWKQCIAGILSQSNPPSSVVVVDSSSSDDTCLAAEQAGFHVVSIPQSEFDHGGTRTFALQFVRTDHVVFLTQDAIIENENAIEILLSVFDDPQVGAAYGRQLPHYDANPLAAFARQNSYKNTSYVTGLHSDTPQGFRKAFLSNSFSAYDVSMLKALGAFPNKLILGEDSYVAAKLLVSGKRVAYSADALARHSHNYRAVDEFKRYFDIGVFHSTQYWMIDELGQVEGEGVKFALGQLQYLVKKRHFGWLLTSFFASFAKYIGYKLGRAHTRLHRAQCQRLSMYKSYWNE</sequence>
<evidence type="ECO:0000313" key="1">
    <source>
        <dbReference type="EMBL" id="MEP7729342.1"/>
    </source>
</evidence>
<dbReference type="EC" id="2.4.-.-" evidence="1"/>
<dbReference type="PANTHER" id="PTHR43685">
    <property type="entry name" value="GLYCOSYLTRANSFERASE"/>
    <property type="match status" value="1"/>
</dbReference>
<dbReference type="RefSeq" id="WP_348576689.1">
    <property type="nucleotide sequence ID" value="NZ_JBDYKN010000005.1"/>
</dbReference>
<proteinExistence type="predicted"/>
<dbReference type="Proteomes" id="UP001471651">
    <property type="component" value="Unassembled WGS sequence"/>
</dbReference>
<dbReference type="EMBL" id="JBDYKN010000005">
    <property type="protein sequence ID" value="MEP7729342.1"/>
    <property type="molecule type" value="Genomic_DNA"/>
</dbReference>
<dbReference type="InterPro" id="IPR029044">
    <property type="entry name" value="Nucleotide-diphossugar_trans"/>
</dbReference>